<evidence type="ECO:0000313" key="2">
    <source>
        <dbReference type="EMBL" id="AEW97099.1"/>
    </source>
</evidence>
<evidence type="ECO:0000256" key="1">
    <source>
        <dbReference type="SAM" id="MobiDB-lite"/>
    </source>
</evidence>
<accession>G8WT76</accession>
<feature type="compositionally biased region" description="Basic residues" evidence="1">
    <location>
        <begin position="101"/>
        <end position="112"/>
    </location>
</feature>
<name>G8WT76_STREN</name>
<feature type="region of interest" description="Disordered" evidence="1">
    <location>
        <begin position="329"/>
        <end position="365"/>
    </location>
</feature>
<feature type="region of interest" description="Disordered" evidence="1">
    <location>
        <begin position="1"/>
        <end position="165"/>
    </location>
</feature>
<reference evidence="3" key="1">
    <citation type="submission" date="2011-12" db="EMBL/GenBank/DDBJ databases">
        <title>Complete genome sequence of Streptomyces cattleya strain DSM 46488.</title>
        <authorList>
            <person name="Ou H.-Y."/>
            <person name="Li P."/>
            <person name="Zhao C."/>
            <person name="O'Hagan D."/>
            <person name="Deng Z."/>
        </authorList>
    </citation>
    <scope>NUCLEOTIDE SEQUENCE [LARGE SCALE GENOMIC DNA]</scope>
    <source>
        <strain evidence="3">ATCC 35852 / DSM 46488 / JCM 4925 / NBRC 14057 / NRRL 8057</strain>
    </source>
</reference>
<organism evidence="2 3">
    <name type="scientific">Streptantibioticus cattleyicolor (strain ATCC 35852 / DSM 46488 / JCM 4925 / NBRC 14057 / NRRL 8057)</name>
    <name type="common">Streptomyces cattleya</name>
    <dbReference type="NCBI Taxonomy" id="1003195"/>
    <lineage>
        <taxon>Bacteria</taxon>
        <taxon>Bacillati</taxon>
        <taxon>Actinomycetota</taxon>
        <taxon>Actinomycetes</taxon>
        <taxon>Kitasatosporales</taxon>
        <taxon>Streptomycetaceae</taxon>
        <taxon>Streptantibioticus</taxon>
    </lineage>
</organism>
<evidence type="ECO:0000313" key="3">
    <source>
        <dbReference type="Proteomes" id="UP000007842"/>
    </source>
</evidence>
<feature type="compositionally biased region" description="Basic residues" evidence="1">
    <location>
        <begin position="81"/>
        <end position="92"/>
    </location>
</feature>
<dbReference type="EMBL" id="CP003219">
    <property type="protein sequence ID" value="AEW97099.1"/>
    <property type="molecule type" value="Genomic_DNA"/>
</dbReference>
<gene>
    <name evidence="2" type="ordered locus">SCATT_47280</name>
</gene>
<feature type="region of interest" description="Disordered" evidence="1">
    <location>
        <begin position="214"/>
        <end position="246"/>
    </location>
</feature>
<dbReference type="AlphaFoldDB" id="G8WT76"/>
<sequence length="365" mass="40037">MGQHPGQPAAQPGEFGPHRHRTAGVAEERLGELGGGTPLAVQREHVQQLGVARREMVRPTAHRPADRHRPRTRAGQLQHHPPGRGRPRRLPHPHQPPARQRLQHARTQRRQPHPAGLRGGRQRHPVHRRHPGHRGRPAVTVHRDRRTAEPGQHRRRRGPQPLHRLPVPGPQFALGHPGHRGHQRQGGRMHLGRRGADVHHAQQPPVPRIVQRRRRTRPPVVGPDEVLGGGDLQRGTGHHGGADPVGARRLLRPAGALRQVDAVGGAPPGPTPGTPQHPAVGVGHRHHVALPVGHRTQALPERGDDPGQRRLAAQRLQRVRGERRAVVADVRIQAPAQHPAPGLGDHRAGGRDGAGRPPRGRRLGW</sequence>
<dbReference type="KEGG" id="scy:SCATT_47280"/>
<dbReference type="Proteomes" id="UP000007842">
    <property type="component" value="Chromosome"/>
</dbReference>
<feature type="compositionally biased region" description="Basic residues" evidence="1">
    <location>
        <begin position="120"/>
        <end position="136"/>
    </location>
</feature>
<keyword evidence="3" id="KW-1185">Reference proteome</keyword>
<dbReference type="HOGENOM" id="CLU_758439_0_0_11"/>
<feature type="compositionally biased region" description="Basic and acidic residues" evidence="1">
    <location>
        <begin position="42"/>
        <end position="57"/>
    </location>
</feature>
<protein>
    <submittedName>
        <fullName evidence="2">Uncharacterized protein</fullName>
    </submittedName>
</protein>
<feature type="compositionally biased region" description="Basic and acidic residues" evidence="1">
    <location>
        <begin position="344"/>
        <end position="354"/>
    </location>
</feature>
<proteinExistence type="predicted"/>
<dbReference type="PATRIC" id="fig|1003195.29.peg.4716"/>